<reference evidence="1 2" key="1">
    <citation type="submission" date="2021-06" db="EMBL/GenBank/DDBJ databases">
        <authorList>
            <person name="Kallberg Y."/>
            <person name="Tangrot J."/>
            <person name="Rosling A."/>
        </authorList>
    </citation>
    <scope>NUCLEOTIDE SEQUENCE [LARGE SCALE GENOMIC DNA]</scope>
    <source>
        <strain evidence="1 2">120-4 pot B 10/14</strain>
    </source>
</reference>
<feature type="non-terminal residue" evidence="1">
    <location>
        <position position="1"/>
    </location>
</feature>
<evidence type="ECO:0000313" key="1">
    <source>
        <dbReference type="EMBL" id="CAG8857629.1"/>
    </source>
</evidence>
<comment type="caution">
    <text evidence="1">The sequence shown here is derived from an EMBL/GenBank/DDBJ whole genome shotgun (WGS) entry which is preliminary data.</text>
</comment>
<protein>
    <submittedName>
        <fullName evidence="1">18735_t:CDS:1</fullName>
    </submittedName>
</protein>
<evidence type="ECO:0000313" key="2">
    <source>
        <dbReference type="Proteomes" id="UP000789901"/>
    </source>
</evidence>
<accession>A0ABN7XQI9</accession>
<name>A0ABN7XQI9_GIGMA</name>
<keyword evidence="2" id="KW-1185">Reference proteome</keyword>
<dbReference type="Proteomes" id="UP000789901">
    <property type="component" value="Unassembled WGS sequence"/>
</dbReference>
<dbReference type="EMBL" id="CAJVQB010173202">
    <property type="protein sequence ID" value="CAG8857629.1"/>
    <property type="molecule type" value="Genomic_DNA"/>
</dbReference>
<proteinExistence type="predicted"/>
<sequence length="45" mass="5051">SLTNDLESLSIDCQNSLDRAVLKAWVGCGISFELIDNPFMQDLFM</sequence>
<organism evidence="1 2">
    <name type="scientific">Gigaspora margarita</name>
    <dbReference type="NCBI Taxonomy" id="4874"/>
    <lineage>
        <taxon>Eukaryota</taxon>
        <taxon>Fungi</taxon>
        <taxon>Fungi incertae sedis</taxon>
        <taxon>Mucoromycota</taxon>
        <taxon>Glomeromycotina</taxon>
        <taxon>Glomeromycetes</taxon>
        <taxon>Diversisporales</taxon>
        <taxon>Gigasporaceae</taxon>
        <taxon>Gigaspora</taxon>
    </lineage>
</organism>
<gene>
    <name evidence="1" type="ORF">GMARGA_LOCUS46448</name>
</gene>